<gene>
    <name evidence="1" type="ORF">POPTR_017G047750</name>
</gene>
<reference evidence="1 2" key="1">
    <citation type="journal article" date="2006" name="Science">
        <title>The genome of black cottonwood, Populus trichocarpa (Torr. &amp; Gray).</title>
        <authorList>
            <person name="Tuskan G.A."/>
            <person name="Difazio S."/>
            <person name="Jansson S."/>
            <person name="Bohlmann J."/>
            <person name="Grigoriev I."/>
            <person name="Hellsten U."/>
            <person name="Putnam N."/>
            <person name="Ralph S."/>
            <person name="Rombauts S."/>
            <person name="Salamov A."/>
            <person name="Schein J."/>
            <person name="Sterck L."/>
            <person name="Aerts A."/>
            <person name="Bhalerao R.R."/>
            <person name="Bhalerao R.P."/>
            <person name="Blaudez D."/>
            <person name="Boerjan W."/>
            <person name="Brun A."/>
            <person name="Brunner A."/>
            <person name="Busov V."/>
            <person name="Campbell M."/>
            <person name="Carlson J."/>
            <person name="Chalot M."/>
            <person name="Chapman J."/>
            <person name="Chen G.L."/>
            <person name="Cooper D."/>
            <person name="Coutinho P.M."/>
            <person name="Couturier J."/>
            <person name="Covert S."/>
            <person name="Cronk Q."/>
            <person name="Cunningham R."/>
            <person name="Davis J."/>
            <person name="Degroeve S."/>
            <person name="Dejardin A."/>
            <person name="Depamphilis C."/>
            <person name="Detter J."/>
            <person name="Dirks B."/>
            <person name="Dubchak I."/>
            <person name="Duplessis S."/>
            <person name="Ehlting J."/>
            <person name="Ellis B."/>
            <person name="Gendler K."/>
            <person name="Goodstein D."/>
            <person name="Gribskov M."/>
            <person name="Grimwood J."/>
            <person name="Groover A."/>
            <person name="Gunter L."/>
            <person name="Hamberger B."/>
            <person name="Heinze B."/>
            <person name="Helariutta Y."/>
            <person name="Henrissat B."/>
            <person name="Holligan D."/>
            <person name="Holt R."/>
            <person name="Huang W."/>
            <person name="Islam-Faridi N."/>
            <person name="Jones S."/>
            <person name="Jones-Rhoades M."/>
            <person name="Jorgensen R."/>
            <person name="Joshi C."/>
            <person name="Kangasjarvi J."/>
            <person name="Karlsson J."/>
            <person name="Kelleher C."/>
            <person name="Kirkpatrick R."/>
            <person name="Kirst M."/>
            <person name="Kohler A."/>
            <person name="Kalluri U."/>
            <person name="Larimer F."/>
            <person name="Leebens-Mack J."/>
            <person name="Leple J.C."/>
            <person name="Locascio P."/>
            <person name="Lou Y."/>
            <person name="Lucas S."/>
            <person name="Martin F."/>
            <person name="Montanini B."/>
            <person name="Napoli C."/>
            <person name="Nelson D.R."/>
            <person name="Nelson C."/>
            <person name="Nieminen K."/>
            <person name="Nilsson O."/>
            <person name="Pereda V."/>
            <person name="Peter G."/>
            <person name="Philippe R."/>
            <person name="Pilate G."/>
            <person name="Poliakov A."/>
            <person name="Razumovskaya J."/>
            <person name="Richardson P."/>
            <person name="Rinaldi C."/>
            <person name="Ritland K."/>
            <person name="Rouze P."/>
            <person name="Ryaboy D."/>
            <person name="Schmutz J."/>
            <person name="Schrader J."/>
            <person name="Segerman B."/>
            <person name="Shin H."/>
            <person name="Siddiqui A."/>
            <person name="Sterky F."/>
            <person name="Terry A."/>
            <person name="Tsai C.J."/>
            <person name="Uberbacher E."/>
            <person name="Unneberg P."/>
            <person name="Vahala J."/>
            <person name="Wall K."/>
            <person name="Wessler S."/>
            <person name="Yang G."/>
            <person name="Yin T."/>
            <person name="Douglas C."/>
            <person name="Marra M."/>
            <person name="Sandberg G."/>
            <person name="Van de Peer Y."/>
            <person name="Rokhsar D."/>
        </authorList>
    </citation>
    <scope>NUCLEOTIDE SEQUENCE [LARGE SCALE GENOMIC DNA]</scope>
    <source>
        <strain evidence="2">cv. Nisqually</strain>
    </source>
</reference>
<evidence type="ECO:0000313" key="2">
    <source>
        <dbReference type="Proteomes" id="UP000006729"/>
    </source>
</evidence>
<sequence>MEIERIRELLLLWCRIISNRVALVGGNHTASRKKARDFTPLWI</sequence>
<keyword evidence="2" id="KW-1185">Reference proteome</keyword>
<organism evidence="1 2">
    <name type="scientific">Populus trichocarpa</name>
    <name type="common">Western balsam poplar</name>
    <name type="synonym">Populus balsamifera subsp. trichocarpa</name>
    <dbReference type="NCBI Taxonomy" id="3694"/>
    <lineage>
        <taxon>Eukaryota</taxon>
        <taxon>Viridiplantae</taxon>
        <taxon>Streptophyta</taxon>
        <taxon>Embryophyta</taxon>
        <taxon>Tracheophyta</taxon>
        <taxon>Spermatophyta</taxon>
        <taxon>Magnoliopsida</taxon>
        <taxon>eudicotyledons</taxon>
        <taxon>Gunneridae</taxon>
        <taxon>Pentapetalae</taxon>
        <taxon>rosids</taxon>
        <taxon>fabids</taxon>
        <taxon>Malpighiales</taxon>
        <taxon>Salicaceae</taxon>
        <taxon>Saliceae</taxon>
        <taxon>Populus</taxon>
    </lineage>
</organism>
<evidence type="ECO:0000313" key="1">
    <source>
        <dbReference type="EMBL" id="RQP01938.1"/>
    </source>
</evidence>
<dbReference type="Gramene" id="Potri.017G047750.1.v4.1">
    <property type="protein sequence ID" value="Potri.017G047750.1.v4.1"/>
    <property type="gene ID" value="Potri.017G047750.v4.1"/>
</dbReference>
<dbReference type="Proteomes" id="UP000006729">
    <property type="component" value="Chromosome 17"/>
</dbReference>
<dbReference type="EMBL" id="CM009306">
    <property type="protein sequence ID" value="RQP01938.1"/>
    <property type="molecule type" value="Genomic_DNA"/>
</dbReference>
<protein>
    <submittedName>
        <fullName evidence="1">Uncharacterized protein</fullName>
    </submittedName>
</protein>
<name>A0A3N7G455_POPTR</name>
<dbReference type="AlphaFoldDB" id="A0A3N7G455"/>
<proteinExistence type="predicted"/>
<dbReference type="InParanoid" id="A0A3N7G455"/>
<accession>A0A3N7G455</accession>